<evidence type="ECO:0000313" key="6">
    <source>
        <dbReference type="EMBL" id="TRM57765.1"/>
    </source>
</evidence>
<evidence type="ECO:0000256" key="1">
    <source>
        <dbReference type="ARBA" id="ARBA00022723"/>
    </source>
</evidence>
<keyword evidence="3" id="KW-0862">Zinc</keyword>
<dbReference type="AlphaFoldDB" id="A0A550BYY9"/>
<name>A0A550BYY9_9AGAR</name>
<evidence type="ECO:0000256" key="2">
    <source>
        <dbReference type="ARBA" id="ARBA00022771"/>
    </source>
</evidence>
<dbReference type="EMBL" id="VDMD01000043">
    <property type="protein sequence ID" value="TRM57765.1"/>
    <property type="molecule type" value="Genomic_DNA"/>
</dbReference>
<feature type="domain" description="MYND-type" evidence="5">
    <location>
        <begin position="451"/>
        <end position="492"/>
    </location>
</feature>
<evidence type="ECO:0000313" key="7">
    <source>
        <dbReference type="Proteomes" id="UP000320762"/>
    </source>
</evidence>
<reference evidence="6 7" key="1">
    <citation type="journal article" date="2019" name="New Phytol.">
        <title>Comparative genomics reveals unique wood-decay strategies and fruiting body development in the Schizophyllaceae.</title>
        <authorList>
            <person name="Almasi E."/>
            <person name="Sahu N."/>
            <person name="Krizsan K."/>
            <person name="Balint B."/>
            <person name="Kovacs G.M."/>
            <person name="Kiss B."/>
            <person name="Cseklye J."/>
            <person name="Drula E."/>
            <person name="Henrissat B."/>
            <person name="Nagy I."/>
            <person name="Chovatia M."/>
            <person name="Adam C."/>
            <person name="LaButti K."/>
            <person name="Lipzen A."/>
            <person name="Riley R."/>
            <person name="Grigoriev I.V."/>
            <person name="Nagy L.G."/>
        </authorList>
    </citation>
    <scope>NUCLEOTIDE SEQUENCE [LARGE SCALE GENOMIC DNA]</scope>
    <source>
        <strain evidence="6 7">NL-1724</strain>
    </source>
</reference>
<proteinExistence type="predicted"/>
<dbReference type="SUPFAM" id="SSF144232">
    <property type="entry name" value="HIT/MYND zinc finger-like"/>
    <property type="match status" value="1"/>
</dbReference>
<dbReference type="OrthoDB" id="2899097at2759"/>
<dbReference type="PROSITE" id="PS50865">
    <property type="entry name" value="ZF_MYND_2"/>
    <property type="match status" value="1"/>
</dbReference>
<dbReference type="Proteomes" id="UP000320762">
    <property type="component" value="Unassembled WGS sequence"/>
</dbReference>
<dbReference type="Gene3D" id="6.10.140.2220">
    <property type="match status" value="1"/>
</dbReference>
<keyword evidence="7" id="KW-1185">Reference proteome</keyword>
<dbReference type="InterPro" id="IPR002893">
    <property type="entry name" value="Znf_MYND"/>
</dbReference>
<keyword evidence="2 4" id="KW-0863">Zinc-finger</keyword>
<protein>
    <recommendedName>
        <fullName evidence="5">MYND-type domain-containing protein</fullName>
    </recommendedName>
</protein>
<dbReference type="Pfam" id="PF01753">
    <property type="entry name" value="zf-MYND"/>
    <property type="match status" value="1"/>
</dbReference>
<keyword evidence="1" id="KW-0479">Metal-binding</keyword>
<dbReference type="GO" id="GO:0008270">
    <property type="term" value="F:zinc ion binding"/>
    <property type="evidence" value="ECO:0007669"/>
    <property type="project" value="UniProtKB-KW"/>
</dbReference>
<accession>A0A550BYY9</accession>
<evidence type="ECO:0000259" key="5">
    <source>
        <dbReference type="PROSITE" id="PS50865"/>
    </source>
</evidence>
<comment type="caution">
    <text evidence="6">The sequence shown here is derived from an EMBL/GenBank/DDBJ whole genome shotgun (WGS) entry which is preliminary data.</text>
</comment>
<evidence type="ECO:0000256" key="3">
    <source>
        <dbReference type="ARBA" id="ARBA00022833"/>
    </source>
</evidence>
<gene>
    <name evidence="6" type="ORF">BD626DRAFT_574251</name>
</gene>
<sequence>MPSTSAPLNGVQPEWIDHATAALMKEVCTLMLDLSDAFSLLDSGSNEAALASSIRQIKRVLFKRELLHEVLARDLPQNVVWVDWLQSAEGNSITRLVGGALDAAGFACRLGLQTGDRRLSEGLGPSFFARAFLWADFLLPMGQRQQDLDVIPTHFVRQVLVTTCYTTICTYVTICHHCCTTRRTGAGLCCDERLAAFLIRGWSKWLYDPYMQVVDVMTEKTVVTRVQIFLMTVPHLLLRSHCVFLRRSLAAEFQRAFEDRPTELALLLADYMRLIGGQPPLWESLAFGRQNGGETLVHDWCLFARTCLLCRPLGLSGRCPAPLVAQAVNLLKRGYYVGSDTRERMTIYRLVVRLCWQDVHNARCALRRGVFGCITVMPSQGSEIHLIMHGCIREAVLGLRRYNQRILRDMIRPGVDVDEDVAYTAKLMRMSYRILEEEEADWASALQVCGVVGCSRKEKRRPKLYHCRCGEVLYCSKGCQRAHWNSGHKDSCSQSGLPPRIVVRVVAFARLFVQKEYWTLVRRYGAASMPQVEMTLGPHVSYPPTDIDVTTAADRDDLRPEEVMVVLRFQHAEQLQTVRVMLAPRTVVERTGDRLYNVLTHTNFEVPSGPMTSGGD</sequence>
<organism evidence="6 7">
    <name type="scientific">Schizophyllum amplum</name>
    <dbReference type="NCBI Taxonomy" id="97359"/>
    <lineage>
        <taxon>Eukaryota</taxon>
        <taxon>Fungi</taxon>
        <taxon>Dikarya</taxon>
        <taxon>Basidiomycota</taxon>
        <taxon>Agaricomycotina</taxon>
        <taxon>Agaricomycetes</taxon>
        <taxon>Agaricomycetidae</taxon>
        <taxon>Agaricales</taxon>
        <taxon>Schizophyllaceae</taxon>
        <taxon>Schizophyllum</taxon>
    </lineage>
</organism>
<evidence type="ECO:0000256" key="4">
    <source>
        <dbReference type="PROSITE-ProRule" id="PRU00134"/>
    </source>
</evidence>